<evidence type="ECO:0000313" key="2">
    <source>
        <dbReference type="Proteomes" id="UP000078542"/>
    </source>
</evidence>
<proteinExistence type="predicted"/>
<name>A0A195C6S1_9HYME</name>
<sequence length="88" mass="10310">MSRDVNIFTMNIRRMNIRRVIAGYNRTLDQSIPVDINSLAGIEIVIRMISHTHANFAKLRAVGFFAYNMVHRDFQHYSLRDYVGTSEY</sequence>
<accession>A0A195C6S1</accession>
<organism evidence="1 2">
    <name type="scientific">Cyphomyrmex costatus</name>
    <dbReference type="NCBI Taxonomy" id="456900"/>
    <lineage>
        <taxon>Eukaryota</taxon>
        <taxon>Metazoa</taxon>
        <taxon>Ecdysozoa</taxon>
        <taxon>Arthropoda</taxon>
        <taxon>Hexapoda</taxon>
        <taxon>Insecta</taxon>
        <taxon>Pterygota</taxon>
        <taxon>Neoptera</taxon>
        <taxon>Endopterygota</taxon>
        <taxon>Hymenoptera</taxon>
        <taxon>Apocrita</taxon>
        <taxon>Aculeata</taxon>
        <taxon>Formicoidea</taxon>
        <taxon>Formicidae</taxon>
        <taxon>Myrmicinae</taxon>
        <taxon>Cyphomyrmex</taxon>
    </lineage>
</organism>
<reference evidence="1 2" key="1">
    <citation type="submission" date="2016-03" db="EMBL/GenBank/DDBJ databases">
        <title>Cyphomyrmex costatus WGS genome.</title>
        <authorList>
            <person name="Nygaard S."/>
            <person name="Hu H."/>
            <person name="Boomsma J."/>
            <person name="Zhang G."/>
        </authorList>
    </citation>
    <scope>NUCLEOTIDE SEQUENCE [LARGE SCALE GENOMIC DNA]</scope>
    <source>
        <strain evidence="1">MS0001</strain>
        <tissue evidence="1">Whole body</tissue>
    </source>
</reference>
<dbReference type="AlphaFoldDB" id="A0A195C6S1"/>
<dbReference type="EMBL" id="KQ978220">
    <property type="protein sequence ID" value="KYM96335.1"/>
    <property type="molecule type" value="Genomic_DNA"/>
</dbReference>
<dbReference type="Proteomes" id="UP000078542">
    <property type="component" value="Unassembled WGS sequence"/>
</dbReference>
<gene>
    <name evidence="1" type="ORF">ALC62_12986</name>
</gene>
<evidence type="ECO:0000313" key="1">
    <source>
        <dbReference type="EMBL" id="KYM96335.1"/>
    </source>
</evidence>
<protein>
    <submittedName>
        <fullName evidence="1">Uncharacterized protein</fullName>
    </submittedName>
</protein>
<keyword evidence="2" id="KW-1185">Reference proteome</keyword>